<keyword evidence="3" id="KW-1185">Reference proteome</keyword>
<sequence>MQYGMVAFHYPHPAHREDFLGRVRQVADVFRAVPGCLSAEGWFAPDSGAVVSVVRWESEEAFQAGFAAVRTADVDVAFDDRESKPREIHRLVSA</sequence>
<dbReference type="Proteomes" id="UP001500416">
    <property type="component" value="Unassembled WGS sequence"/>
</dbReference>
<dbReference type="RefSeq" id="WP_343937371.1">
    <property type="nucleotide sequence ID" value="NZ_BAAABU010000020.1"/>
</dbReference>
<dbReference type="InterPro" id="IPR011008">
    <property type="entry name" value="Dimeric_a/b-barrel"/>
</dbReference>
<reference evidence="3" key="1">
    <citation type="journal article" date="2019" name="Int. J. Syst. Evol. Microbiol.">
        <title>The Global Catalogue of Microorganisms (GCM) 10K type strain sequencing project: providing services to taxonomists for standard genome sequencing and annotation.</title>
        <authorList>
            <consortium name="The Broad Institute Genomics Platform"/>
            <consortium name="The Broad Institute Genome Sequencing Center for Infectious Disease"/>
            <person name="Wu L."/>
            <person name="Ma J."/>
        </authorList>
    </citation>
    <scope>NUCLEOTIDE SEQUENCE [LARGE SCALE GENOMIC DNA]</scope>
    <source>
        <strain evidence="3">JCM 3380</strain>
    </source>
</reference>
<proteinExistence type="predicted"/>
<dbReference type="InterPro" id="IPR007138">
    <property type="entry name" value="ABM_dom"/>
</dbReference>
<protein>
    <recommendedName>
        <fullName evidence="1">ABM domain-containing protein</fullName>
    </recommendedName>
</protein>
<gene>
    <name evidence="2" type="ORF">GCM10010492_60740</name>
</gene>
<dbReference type="EMBL" id="BAAABU010000020">
    <property type="protein sequence ID" value="GAA0252116.1"/>
    <property type="molecule type" value="Genomic_DNA"/>
</dbReference>
<accession>A0ABP3E4I3</accession>
<evidence type="ECO:0000313" key="2">
    <source>
        <dbReference type="EMBL" id="GAA0252116.1"/>
    </source>
</evidence>
<dbReference type="Gene3D" id="3.30.70.100">
    <property type="match status" value="1"/>
</dbReference>
<comment type="caution">
    <text evidence="2">The sequence shown here is derived from an EMBL/GenBank/DDBJ whole genome shotgun (WGS) entry which is preliminary data.</text>
</comment>
<dbReference type="Pfam" id="PF03992">
    <property type="entry name" value="ABM"/>
    <property type="match status" value="1"/>
</dbReference>
<dbReference type="PROSITE" id="PS51725">
    <property type="entry name" value="ABM"/>
    <property type="match status" value="1"/>
</dbReference>
<name>A0ABP3E4I3_9PSEU</name>
<evidence type="ECO:0000313" key="3">
    <source>
        <dbReference type="Proteomes" id="UP001500416"/>
    </source>
</evidence>
<dbReference type="SUPFAM" id="SSF54909">
    <property type="entry name" value="Dimeric alpha+beta barrel"/>
    <property type="match status" value="1"/>
</dbReference>
<evidence type="ECO:0000259" key="1">
    <source>
        <dbReference type="PROSITE" id="PS51725"/>
    </source>
</evidence>
<organism evidence="2 3">
    <name type="scientific">Saccharothrix mutabilis subsp. mutabilis</name>
    <dbReference type="NCBI Taxonomy" id="66855"/>
    <lineage>
        <taxon>Bacteria</taxon>
        <taxon>Bacillati</taxon>
        <taxon>Actinomycetota</taxon>
        <taxon>Actinomycetes</taxon>
        <taxon>Pseudonocardiales</taxon>
        <taxon>Pseudonocardiaceae</taxon>
        <taxon>Saccharothrix</taxon>
    </lineage>
</organism>
<feature type="domain" description="ABM" evidence="1">
    <location>
        <begin position="3"/>
        <end position="94"/>
    </location>
</feature>